<evidence type="ECO:0000256" key="1">
    <source>
        <dbReference type="SAM" id="Phobius"/>
    </source>
</evidence>
<accession>A0A6B0UDB3</accession>
<dbReference type="EMBL" id="GIFC01005214">
    <property type="protein sequence ID" value="MXU87297.1"/>
    <property type="molecule type" value="Transcribed_RNA"/>
</dbReference>
<feature type="transmembrane region" description="Helical" evidence="1">
    <location>
        <begin position="6"/>
        <end position="23"/>
    </location>
</feature>
<dbReference type="AlphaFoldDB" id="A0A6B0UDB3"/>
<feature type="transmembrane region" description="Helical" evidence="1">
    <location>
        <begin position="73"/>
        <end position="92"/>
    </location>
</feature>
<sequence length="95" mass="11134">MTMVYIINFLFFFRALLFPFISLQEREIQMNRRVHKNNSEGSRSVSHLELNKAGNTVSIRQIKKRSNKNNTKSFQNAFLLFTFFCATQSTILDHG</sequence>
<evidence type="ECO:0000313" key="2">
    <source>
        <dbReference type="EMBL" id="MXU87297.1"/>
    </source>
</evidence>
<keyword evidence="1" id="KW-0472">Membrane</keyword>
<keyword evidence="1" id="KW-0812">Transmembrane</keyword>
<organism evidence="2">
    <name type="scientific">Ixodes ricinus</name>
    <name type="common">Common tick</name>
    <name type="synonym">Acarus ricinus</name>
    <dbReference type="NCBI Taxonomy" id="34613"/>
    <lineage>
        <taxon>Eukaryota</taxon>
        <taxon>Metazoa</taxon>
        <taxon>Ecdysozoa</taxon>
        <taxon>Arthropoda</taxon>
        <taxon>Chelicerata</taxon>
        <taxon>Arachnida</taxon>
        <taxon>Acari</taxon>
        <taxon>Parasitiformes</taxon>
        <taxon>Ixodida</taxon>
        <taxon>Ixodoidea</taxon>
        <taxon>Ixodidae</taxon>
        <taxon>Ixodinae</taxon>
        <taxon>Ixodes</taxon>
    </lineage>
</organism>
<name>A0A6B0UDB3_IXORI</name>
<protein>
    <submittedName>
        <fullName evidence="2">Putative secreted protein</fullName>
    </submittedName>
</protein>
<proteinExistence type="predicted"/>
<keyword evidence="1" id="KW-1133">Transmembrane helix</keyword>
<reference evidence="2" key="1">
    <citation type="submission" date="2019-12" db="EMBL/GenBank/DDBJ databases">
        <title>An insight into the sialome of adult female Ixodes ricinus ticks feeding for 6 days.</title>
        <authorList>
            <person name="Perner J."/>
            <person name="Ribeiro J.M.C."/>
        </authorList>
    </citation>
    <scope>NUCLEOTIDE SEQUENCE</scope>
    <source>
        <strain evidence="2">Semi-engorged</strain>
        <tissue evidence="2">Salivary glands</tissue>
    </source>
</reference>